<protein>
    <recommendedName>
        <fullName evidence="3">Transglutaminase-like domain-containing protein</fullName>
    </recommendedName>
</protein>
<evidence type="ECO:0000313" key="5">
    <source>
        <dbReference type="Proteomes" id="UP000195305"/>
    </source>
</evidence>
<feature type="chain" id="PRO_5012802643" description="Transglutaminase-like domain-containing protein" evidence="2">
    <location>
        <begin position="28"/>
        <end position="314"/>
    </location>
</feature>
<evidence type="ECO:0000256" key="2">
    <source>
        <dbReference type="SAM" id="SignalP"/>
    </source>
</evidence>
<keyword evidence="2" id="KW-0732">Signal</keyword>
<proteinExistence type="predicted"/>
<dbReference type="InterPro" id="IPR002931">
    <property type="entry name" value="Transglutaminase-like"/>
</dbReference>
<evidence type="ECO:0000259" key="3">
    <source>
        <dbReference type="SMART" id="SM00460"/>
    </source>
</evidence>
<dbReference type="Proteomes" id="UP000195305">
    <property type="component" value="Unassembled WGS sequence"/>
</dbReference>
<keyword evidence="5" id="KW-1185">Reference proteome</keyword>
<dbReference type="SMART" id="SM00460">
    <property type="entry name" value="TGc"/>
    <property type="match status" value="1"/>
</dbReference>
<gene>
    <name evidence="4" type="ORF">B5E75_10420</name>
</gene>
<reference evidence="4 5" key="1">
    <citation type="journal article" date="2018" name="BMC Genomics">
        <title>Whole genome sequencing and function prediction of 133 gut anaerobes isolated from chicken caecum in pure cultures.</title>
        <authorList>
            <person name="Medvecky M."/>
            <person name="Cejkova D."/>
            <person name="Polansky O."/>
            <person name="Karasova D."/>
            <person name="Kubasova T."/>
            <person name="Cizek A."/>
            <person name="Rychlik I."/>
        </authorList>
    </citation>
    <scope>NUCLEOTIDE SEQUENCE [LARGE SCALE GENOMIC DNA]</scope>
    <source>
        <strain evidence="4 5">An13</strain>
    </source>
</reference>
<feature type="compositionally biased region" description="Polar residues" evidence="1">
    <location>
        <begin position="37"/>
        <end position="48"/>
    </location>
</feature>
<dbReference type="InterPro" id="IPR038765">
    <property type="entry name" value="Papain-like_cys_pep_sf"/>
</dbReference>
<dbReference type="AlphaFoldDB" id="A0A1Y4SVJ5"/>
<dbReference type="PROSITE" id="PS51257">
    <property type="entry name" value="PROKAR_LIPOPROTEIN"/>
    <property type="match status" value="1"/>
</dbReference>
<name>A0A1Y4SVJ5_9FIRM</name>
<evidence type="ECO:0000256" key="1">
    <source>
        <dbReference type="SAM" id="MobiDB-lite"/>
    </source>
</evidence>
<feature type="region of interest" description="Disordered" evidence="1">
    <location>
        <begin position="23"/>
        <end position="48"/>
    </location>
</feature>
<evidence type="ECO:0000313" key="4">
    <source>
        <dbReference type="EMBL" id="OUQ33400.1"/>
    </source>
</evidence>
<dbReference type="PANTHER" id="PTHR33490:SF6">
    <property type="entry name" value="SLL1049 PROTEIN"/>
    <property type="match status" value="1"/>
</dbReference>
<feature type="domain" description="Transglutaminase-like" evidence="3">
    <location>
        <begin position="215"/>
        <end position="275"/>
    </location>
</feature>
<dbReference type="RefSeq" id="WP_087358983.1">
    <property type="nucleotide sequence ID" value="NZ_NFLJ01000031.1"/>
</dbReference>
<dbReference type="Gene3D" id="3.10.620.30">
    <property type="match status" value="1"/>
</dbReference>
<feature type="signal peptide" evidence="2">
    <location>
        <begin position="1"/>
        <end position="27"/>
    </location>
</feature>
<sequence>MPITKRCLMLCLSIAFLLTGCSSPSHKEPPSKKGTRDNTPTVLQPQASGEKTIGNSKITFDLSHSEDGYTMVEYHGHNSKVKVRIQNPDSQEFYTYDIHEGYNTFPLTGGSGSYTFIAYENISGTKYSQLFLKEENIQIQNDYISYLYPNQYVSFDKNTQAISLAQEIVVGANNDLEAVSYVYDYVIEHISYDDEKATLAKEGKMAGYLPDVDETLQTKTGICFDYAALMATMLRTQNIPTRMELGYVTMEDETIYHAWISVYIHDIGWIDDLIHFDGKNWSMMDPTLISDGHNSSKVRSLIKDQKNYTTKYLY</sequence>
<feature type="compositionally biased region" description="Basic and acidic residues" evidence="1">
    <location>
        <begin position="25"/>
        <end position="36"/>
    </location>
</feature>
<dbReference type="PANTHER" id="PTHR33490">
    <property type="entry name" value="BLR5614 PROTEIN-RELATED"/>
    <property type="match status" value="1"/>
</dbReference>
<organism evidence="4 5">
    <name type="scientific">Massilimicrobiota timonensis</name>
    <dbReference type="NCBI Taxonomy" id="1776392"/>
    <lineage>
        <taxon>Bacteria</taxon>
        <taxon>Bacillati</taxon>
        <taxon>Bacillota</taxon>
        <taxon>Erysipelotrichia</taxon>
        <taxon>Erysipelotrichales</taxon>
        <taxon>Erysipelotrichaceae</taxon>
        <taxon>Massilimicrobiota</taxon>
    </lineage>
</organism>
<accession>A0A1Y4SVJ5</accession>
<dbReference type="OrthoDB" id="1817605at2"/>
<dbReference type="EMBL" id="NFLJ01000031">
    <property type="protein sequence ID" value="OUQ33400.1"/>
    <property type="molecule type" value="Genomic_DNA"/>
</dbReference>
<comment type="caution">
    <text evidence="4">The sequence shown here is derived from an EMBL/GenBank/DDBJ whole genome shotgun (WGS) entry which is preliminary data.</text>
</comment>
<dbReference type="Pfam" id="PF01841">
    <property type="entry name" value="Transglut_core"/>
    <property type="match status" value="1"/>
</dbReference>
<dbReference type="SUPFAM" id="SSF54001">
    <property type="entry name" value="Cysteine proteinases"/>
    <property type="match status" value="1"/>
</dbReference>